<dbReference type="GO" id="GO:0019843">
    <property type="term" value="F:rRNA binding"/>
    <property type="evidence" value="ECO:0007669"/>
    <property type="project" value="InterPro"/>
</dbReference>
<evidence type="ECO:0000313" key="6">
    <source>
        <dbReference type="Proteomes" id="UP000828390"/>
    </source>
</evidence>
<dbReference type="PANTHER" id="PTHR16276:SF1">
    <property type="entry name" value="SMALL RIBOSOMAL SUBUNIT PROTEIN MS39"/>
    <property type="match status" value="1"/>
</dbReference>
<keyword evidence="4" id="KW-0496">Mitochondrion</keyword>
<dbReference type="Proteomes" id="UP000828390">
    <property type="component" value="Unassembled WGS sequence"/>
</dbReference>
<evidence type="ECO:0000256" key="1">
    <source>
        <dbReference type="ARBA" id="ARBA00004173"/>
    </source>
</evidence>
<keyword evidence="6" id="KW-1185">Reference proteome</keyword>
<dbReference type="AlphaFoldDB" id="A0A9D4EXH5"/>
<dbReference type="InterPro" id="IPR011990">
    <property type="entry name" value="TPR-like_helical_dom_sf"/>
</dbReference>
<dbReference type="GO" id="GO:0032543">
    <property type="term" value="P:mitochondrial translation"/>
    <property type="evidence" value="ECO:0007669"/>
    <property type="project" value="InterPro"/>
</dbReference>
<comment type="caution">
    <text evidence="5">The sequence shown here is derived from an EMBL/GenBank/DDBJ whole genome shotgun (WGS) entry which is preliminary data.</text>
</comment>
<dbReference type="Gene3D" id="1.25.40.10">
    <property type="entry name" value="Tetratricopeptide repeat domain"/>
    <property type="match status" value="1"/>
</dbReference>
<dbReference type="InterPro" id="IPR037387">
    <property type="entry name" value="PTCD3"/>
</dbReference>
<evidence type="ECO:0000256" key="4">
    <source>
        <dbReference type="ARBA" id="ARBA00023128"/>
    </source>
</evidence>
<evidence type="ECO:0000256" key="3">
    <source>
        <dbReference type="ARBA" id="ARBA00022946"/>
    </source>
</evidence>
<dbReference type="InterPro" id="IPR055063">
    <property type="entry name" value="Rib_mS39_PPR"/>
</dbReference>
<dbReference type="PANTHER" id="PTHR16276">
    <property type="entry name" value="PENTATRICOPEPTIDE REPEAT DOMAIN-CONTAINING PROTEIN 3"/>
    <property type="match status" value="1"/>
</dbReference>
<comment type="subcellular location">
    <subcellularLocation>
        <location evidence="1">Mitochondrion</location>
    </subcellularLocation>
</comment>
<dbReference type="Pfam" id="PF22330">
    <property type="entry name" value="Rib_mS39_PPR"/>
    <property type="match status" value="1"/>
</dbReference>
<reference evidence="5" key="1">
    <citation type="journal article" date="2019" name="bioRxiv">
        <title>The Genome of the Zebra Mussel, Dreissena polymorpha: A Resource for Invasive Species Research.</title>
        <authorList>
            <person name="McCartney M.A."/>
            <person name="Auch B."/>
            <person name="Kono T."/>
            <person name="Mallez S."/>
            <person name="Zhang Y."/>
            <person name="Obille A."/>
            <person name="Becker A."/>
            <person name="Abrahante J.E."/>
            <person name="Garbe J."/>
            <person name="Badalamenti J.P."/>
            <person name="Herman A."/>
            <person name="Mangelson H."/>
            <person name="Liachko I."/>
            <person name="Sullivan S."/>
            <person name="Sone E.D."/>
            <person name="Koren S."/>
            <person name="Silverstein K.A.T."/>
            <person name="Beckman K.B."/>
            <person name="Gohl D.M."/>
        </authorList>
    </citation>
    <scope>NUCLEOTIDE SEQUENCE</scope>
    <source>
        <strain evidence="5">Duluth1</strain>
        <tissue evidence="5">Whole animal</tissue>
    </source>
</reference>
<sequence length="738" mass="85438">MAASISLRSKLAVINRSLLSQKCVLCTQKKSCATVSDEKNDSHLDKTHKPQRLGYWVPLDALGVKVHPEEKEKLDKYFSRNKDNKKYDVFQEVPQKPIAGNSTILVKGNGKTPIAIPKKKKRDSLSVLKALASTVGTDPSAPHYSFIDDPYLMPTFRNQEVCLMAKASGKRAAQYFVNKHSDLFGHNDARPHIPGFQPRAKGYNVIDVGEKALMERVDRRAVRHAVEVYDRMSEQGLKLSQEGMMRLLELLCAYQCQDPVHDIFPEERLAQPDNTTTSKHMDKAMEVFEGIETRTADTYNWIIRGLAQAGDSRCWTLFEEMEVEEFTADLGTFNDLLNQMGREASTNRSFDEVKNVLKKMTAEGVQPDLETFHGMLRFLKCLMPKDGYLGNKVVANVRQVLAEMRELDIEPSLETWSLVLDTLIVMNKESGFWSTVQRNHEPAKDILEIVEYLKKQSPEKVVMDHLGENFFTKAMSYLSRRYIVEAAKVLFELRESMGLRYVTTDLHMENNYYEAFFLLLIKEETLEVAMDYYVKYIRNGRLTSSTNYTRFRLYKEIYNNNAYHWIPLIYADQSAAGSARFLMLGEEIMEMMSRKDVPPELHHDFETIADEFLERNKQVFNVFNDVKRPHIVMSYHIRIYVNLGQLQKAWDVVKVYTSRTQFLGYDLMPLVLKELLEKTAENLEFELLMYLVEMDANYRPMFVKPMEELLVTYGDLLETNLTKTKMDELRAFIKKSQF</sequence>
<protein>
    <submittedName>
        <fullName evidence="5">Uncharacterized protein</fullName>
    </submittedName>
</protein>
<gene>
    <name evidence="5" type="ORF">DPMN_163811</name>
</gene>
<keyword evidence="2" id="KW-0677">Repeat</keyword>
<proteinExistence type="predicted"/>
<keyword evidence="3" id="KW-0809">Transit peptide</keyword>
<dbReference type="EMBL" id="JAIWYP010000008">
    <property type="protein sequence ID" value="KAH3785717.1"/>
    <property type="molecule type" value="Genomic_DNA"/>
</dbReference>
<name>A0A9D4EXH5_DREPO</name>
<organism evidence="5 6">
    <name type="scientific">Dreissena polymorpha</name>
    <name type="common">Zebra mussel</name>
    <name type="synonym">Mytilus polymorpha</name>
    <dbReference type="NCBI Taxonomy" id="45954"/>
    <lineage>
        <taxon>Eukaryota</taxon>
        <taxon>Metazoa</taxon>
        <taxon>Spiralia</taxon>
        <taxon>Lophotrochozoa</taxon>
        <taxon>Mollusca</taxon>
        <taxon>Bivalvia</taxon>
        <taxon>Autobranchia</taxon>
        <taxon>Heteroconchia</taxon>
        <taxon>Euheterodonta</taxon>
        <taxon>Imparidentia</taxon>
        <taxon>Neoheterodontei</taxon>
        <taxon>Myida</taxon>
        <taxon>Dreissenoidea</taxon>
        <taxon>Dreissenidae</taxon>
        <taxon>Dreissena</taxon>
    </lineage>
</organism>
<evidence type="ECO:0000313" key="5">
    <source>
        <dbReference type="EMBL" id="KAH3785717.1"/>
    </source>
</evidence>
<accession>A0A9D4EXH5</accession>
<reference evidence="5" key="2">
    <citation type="submission" date="2020-11" db="EMBL/GenBank/DDBJ databases">
        <authorList>
            <person name="McCartney M.A."/>
            <person name="Auch B."/>
            <person name="Kono T."/>
            <person name="Mallez S."/>
            <person name="Becker A."/>
            <person name="Gohl D.M."/>
            <person name="Silverstein K.A.T."/>
            <person name="Koren S."/>
            <person name="Bechman K.B."/>
            <person name="Herman A."/>
            <person name="Abrahante J.E."/>
            <person name="Garbe J."/>
        </authorList>
    </citation>
    <scope>NUCLEOTIDE SEQUENCE</scope>
    <source>
        <strain evidence="5">Duluth1</strain>
        <tissue evidence="5">Whole animal</tissue>
    </source>
</reference>
<evidence type="ECO:0000256" key="2">
    <source>
        <dbReference type="ARBA" id="ARBA00022737"/>
    </source>
</evidence>
<dbReference type="GO" id="GO:0005739">
    <property type="term" value="C:mitochondrion"/>
    <property type="evidence" value="ECO:0007669"/>
    <property type="project" value="UniProtKB-SubCell"/>
</dbReference>
<dbReference type="OrthoDB" id="185373at2759"/>
<dbReference type="GO" id="GO:0043024">
    <property type="term" value="F:ribosomal small subunit binding"/>
    <property type="evidence" value="ECO:0007669"/>
    <property type="project" value="InterPro"/>
</dbReference>